<name>A0AAD8UMG3_GLOAC</name>
<dbReference type="GeneID" id="85394294"/>
<comment type="caution">
    <text evidence="1">The sequence shown here is derived from an EMBL/GenBank/DDBJ whole genome shotgun (WGS) entry which is preliminary data.</text>
</comment>
<accession>A0AAD8UMG3</accession>
<dbReference type="AlphaFoldDB" id="A0AAD8UMG3"/>
<evidence type="ECO:0000313" key="2">
    <source>
        <dbReference type="Proteomes" id="UP001244207"/>
    </source>
</evidence>
<sequence length="240" mass="27872">MTCKHYEEYYLQRGKRPRKFIPCRMTFRSKSSGHSCFLPICPDPFTRIFKVKLSSSLRPIFTASMDQKELIDSVAKLMKECDEFFTTFDHKAGKGFLAFLELRDTVGTQLKPWPAIQKRIERWRIRQQLGSFRPKVDDVLRALELFASTLREGEPLALQKSSAYRSADLSKIVLNELLKLESYEYAQQETIEESKKLEGAMNHLLKLFPSSNSEENVLPNNSELQLIPYMYSPDNQLSED</sequence>
<dbReference type="Proteomes" id="UP001244207">
    <property type="component" value="Unassembled WGS sequence"/>
</dbReference>
<evidence type="ECO:0000313" key="1">
    <source>
        <dbReference type="EMBL" id="KAK1726078.1"/>
    </source>
</evidence>
<organism evidence="1 2">
    <name type="scientific">Glomerella acutata</name>
    <name type="common">Colletotrichum acutatum</name>
    <dbReference type="NCBI Taxonomy" id="27357"/>
    <lineage>
        <taxon>Eukaryota</taxon>
        <taxon>Fungi</taxon>
        <taxon>Dikarya</taxon>
        <taxon>Ascomycota</taxon>
        <taxon>Pezizomycotina</taxon>
        <taxon>Sordariomycetes</taxon>
        <taxon>Hypocreomycetidae</taxon>
        <taxon>Glomerellales</taxon>
        <taxon>Glomerellaceae</taxon>
        <taxon>Colletotrichum</taxon>
        <taxon>Colletotrichum acutatum species complex</taxon>
    </lineage>
</organism>
<reference evidence="1" key="1">
    <citation type="submission" date="2021-12" db="EMBL/GenBank/DDBJ databases">
        <title>Comparative genomics, transcriptomics and evolutionary studies reveal genomic signatures of adaptation to plant cell wall in hemibiotrophic fungi.</title>
        <authorList>
            <consortium name="DOE Joint Genome Institute"/>
            <person name="Baroncelli R."/>
            <person name="Diaz J.F."/>
            <person name="Benocci T."/>
            <person name="Peng M."/>
            <person name="Battaglia E."/>
            <person name="Haridas S."/>
            <person name="Andreopoulos W."/>
            <person name="Labutti K."/>
            <person name="Pangilinan J."/>
            <person name="Floch G.L."/>
            <person name="Makela M.R."/>
            <person name="Henrissat B."/>
            <person name="Grigoriev I.V."/>
            <person name="Crouch J.A."/>
            <person name="De Vries R.P."/>
            <person name="Sukno S.A."/>
            <person name="Thon M.R."/>
        </authorList>
    </citation>
    <scope>NUCLEOTIDE SEQUENCE</scope>
    <source>
        <strain evidence="1">CBS 112980</strain>
    </source>
</reference>
<keyword evidence="2" id="KW-1185">Reference proteome</keyword>
<gene>
    <name evidence="1" type="ORF">BDZ83DRAFT_650704</name>
</gene>
<protein>
    <submittedName>
        <fullName evidence="1">Uncharacterized protein</fullName>
    </submittedName>
</protein>
<dbReference type="EMBL" id="JAHMHS010000035">
    <property type="protein sequence ID" value="KAK1726078.1"/>
    <property type="molecule type" value="Genomic_DNA"/>
</dbReference>
<dbReference type="RefSeq" id="XP_060366133.1">
    <property type="nucleotide sequence ID" value="XM_060510395.1"/>
</dbReference>
<proteinExistence type="predicted"/>